<organism evidence="1 2">
    <name type="scientific">Haematococcus lacustris</name>
    <name type="common">Green alga</name>
    <name type="synonym">Haematococcus pluvialis</name>
    <dbReference type="NCBI Taxonomy" id="44745"/>
    <lineage>
        <taxon>Eukaryota</taxon>
        <taxon>Viridiplantae</taxon>
        <taxon>Chlorophyta</taxon>
        <taxon>core chlorophytes</taxon>
        <taxon>Chlorophyceae</taxon>
        <taxon>CS clade</taxon>
        <taxon>Chlamydomonadales</taxon>
        <taxon>Haematococcaceae</taxon>
        <taxon>Haematococcus</taxon>
    </lineage>
</organism>
<reference evidence="1 2" key="1">
    <citation type="submission" date="2020-02" db="EMBL/GenBank/DDBJ databases">
        <title>Draft genome sequence of Haematococcus lacustris strain NIES-144.</title>
        <authorList>
            <person name="Morimoto D."/>
            <person name="Nakagawa S."/>
            <person name="Yoshida T."/>
            <person name="Sawayama S."/>
        </authorList>
    </citation>
    <scope>NUCLEOTIDE SEQUENCE [LARGE SCALE GENOMIC DNA]</scope>
    <source>
        <strain evidence="1 2">NIES-144</strain>
    </source>
</reference>
<dbReference type="Proteomes" id="UP000485058">
    <property type="component" value="Unassembled WGS sequence"/>
</dbReference>
<dbReference type="EMBL" id="BLLF01001450">
    <property type="protein sequence ID" value="GFH19363.1"/>
    <property type="molecule type" value="Genomic_DNA"/>
</dbReference>
<gene>
    <name evidence="1" type="ORF">HaLaN_16300</name>
</gene>
<sequence length="57" mass="6480">MRNMARIKAMMFAMRSFTLRGLMRRVARLADTQQLARTHQRLAALSWIAATASTLGE</sequence>
<comment type="caution">
    <text evidence="1">The sequence shown here is derived from an EMBL/GenBank/DDBJ whole genome shotgun (WGS) entry which is preliminary data.</text>
</comment>
<dbReference type="AlphaFoldDB" id="A0A699Z9R8"/>
<keyword evidence="2" id="KW-1185">Reference proteome</keyword>
<evidence type="ECO:0000313" key="1">
    <source>
        <dbReference type="EMBL" id="GFH19363.1"/>
    </source>
</evidence>
<name>A0A699Z9R8_HAELA</name>
<proteinExistence type="predicted"/>
<accession>A0A699Z9R8</accession>
<protein>
    <submittedName>
        <fullName evidence="1">Uncharacterized protein</fullName>
    </submittedName>
</protein>
<evidence type="ECO:0000313" key="2">
    <source>
        <dbReference type="Proteomes" id="UP000485058"/>
    </source>
</evidence>